<sequence>MSKAQGQFTIIDYNDALTLTGYIGSNLAKTQMFNPDNGTYNPDWTKTNLVLTPSLYVIGTTTDQITSAAVTSVKWYEGNSTTAITSAGNYALSGAKSHILTVKANTMAGLPGVDYRCEITYKDEASGLSITHPLTISFSRVVNGGGIVDLIVTTPSGNVFKNSEVATLTAKAELWRGSAVDTTNVTYKWAIMDASVTETTSTGYDADFGMGWRKLSDTAGKYTGTTTNTITIYAAAVESYAVFRCIATDTDSTSNTYNGKFMDVATFIDNSDPIQVVITSTGGDVFKNGQGSTVLTAVVYQAGAEIDASGKGTYTWTKYNKDGEIDTSWGTNGSKSGKTLSVSTADVATKATFMVVVTI</sequence>
<dbReference type="EMBL" id="BK015393">
    <property type="protein sequence ID" value="DAE04708.1"/>
    <property type="molecule type" value="Genomic_DNA"/>
</dbReference>
<reference evidence="1" key="1">
    <citation type="journal article" date="2021" name="Proc. Natl. Acad. Sci. U.S.A.">
        <title>A Catalog of Tens of Thousands of Viruses from Human Metagenomes Reveals Hidden Associations with Chronic Diseases.</title>
        <authorList>
            <person name="Tisza M.J."/>
            <person name="Buck C.B."/>
        </authorList>
    </citation>
    <scope>NUCLEOTIDE SEQUENCE</scope>
    <source>
        <strain evidence="1">CtFSL3</strain>
    </source>
</reference>
<proteinExistence type="predicted"/>
<organism evidence="1">
    <name type="scientific">Siphoviridae sp. ctFSL3</name>
    <dbReference type="NCBI Taxonomy" id="2825404"/>
    <lineage>
        <taxon>Viruses</taxon>
        <taxon>Duplodnaviria</taxon>
        <taxon>Heunggongvirae</taxon>
        <taxon>Uroviricota</taxon>
        <taxon>Caudoviricetes</taxon>
    </lineage>
</organism>
<protein>
    <submittedName>
        <fullName evidence="1">Putative minor structural protein 1</fullName>
    </submittedName>
</protein>
<evidence type="ECO:0000313" key="1">
    <source>
        <dbReference type="EMBL" id="DAE04708.1"/>
    </source>
</evidence>
<name>A0A8S5PEQ8_9CAUD</name>
<accession>A0A8S5PEQ8</accession>